<name>A0A0B2R428_GLYSO</name>
<feature type="region of interest" description="Disordered" evidence="1">
    <location>
        <begin position="62"/>
        <end position="106"/>
    </location>
</feature>
<gene>
    <name evidence="2" type="ORF">glysoja_041972</name>
</gene>
<proteinExistence type="predicted"/>
<protein>
    <submittedName>
        <fullName evidence="2">Reticulon-like protein B18</fullName>
    </submittedName>
</protein>
<dbReference type="Proteomes" id="UP000053555">
    <property type="component" value="Unassembled WGS sequence"/>
</dbReference>
<dbReference type="PANTHER" id="PTHR46626">
    <property type="entry name" value="RETICULON-LIKE PROTEIN B17"/>
    <property type="match status" value="1"/>
</dbReference>
<evidence type="ECO:0000256" key="1">
    <source>
        <dbReference type="SAM" id="MobiDB-lite"/>
    </source>
</evidence>
<reference evidence="2" key="1">
    <citation type="submission" date="2014-07" db="EMBL/GenBank/DDBJ databases">
        <title>Identification of a novel salt tolerance gene in wild soybean by whole-genome sequencing.</title>
        <authorList>
            <person name="Lam H.-M."/>
            <person name="Qi X."/>
            <person name="Li M.-W."/>
            <person name="Liu X."/>
            <person name="Xie M."/>
            <person name="Ni M."/>
            <person name="Xu X."/>
        </authorList>
    </citation>
    <scope>NUCLEOTIDE SEQUENCE [LARGE SCALE GENOMIC DNA]</scope>
    <source>
        <tissue evidence="2">Root</tissue>
    </source>
</reference>
<accession>A0A0B2R428</accession>
<dbReference type="InterPro" id="IPR044647">
    <property type="entry name" value="RTNLB17/18/21"/>
</dbReference>
<sequence length="199" mass="22997">MPLRFLSLTLKVHPRESLPLLLLGFFFFLRRRCETRAPQTASPRNPRKSQWRSELKIREEKDSTFVEEDGKPKTRRQTVRTKKEKPNSVPPLTPSPKSEEENGGDLDHVGQVVSDLIMWKDASKSTFWFGFCSLCLLSSCFTQGLNFRNEVEEKREIKLTQDDKDDILCLAKLIIPALDFAISRMRAMFSRESSTTDVE</sequence>
<evidence type="ECO:0000313" key="2">
    <source>
        <dbReference type="EMBL" id="KHN28415.1"/>
    </source>
</evidence>
<feature type="region of interest" description="Disordered" evidence="1">
    <location>
        <begin position="37"/>
        <end position="56"/>
    </location>
</feature>
<dbReference type="AlphaFoldDB" id="A0A0B2R428"/>
<organism evidence="2">
    <name type="scientific">Glycine soja</name>
    <name type="common">Wild soybean</name>
    <dbReference type="NCBI Taxonomy" id="3848"/>
    <lineage>
        <taxon>Eukaryota</taxon>
        <taxon>Viridiplantae</taxon>
        <taxon>Streptophyta</taxon>
        <taxon>Embryophyta</taxon>
        <taxon>Tracheophyta</taxon>
        <taxon>Spermatophyta</taxon>
        <taxon>Magnoliopsida</taxon>
        <taxon>eudicotyledons</taxon>
        <taxon>Gunneridae</taxon>
        <taxon>Pentapetalae</taxon>
        <taxon>rosids</taxon>
        <taxon>fabids</taxon>
        <taxon>Fabales</taxon>
        <taxon>Fabaceae</taxon>
        <taxon>Papilionoideae</taxon>
        <taxon>50 kb inversion clade</taxon>
        <taxon>NPAAA clade</taxon>
        <taxon>indigoferoid/millettioid clade</taxon>
        <taxon>Phaseoleae</taxon>
        <taxon>Glycine</taxon>
        <taxon>Glycine subgen. Soja</taxon>
    </lineage>
</organism>
<dbReference type="PANTHER" id="PTHR46626:SF3">
    <property type="entry name" value="RETICULON-LIKE PROTEIN"/>
    <property type="match status" value="1"/>
</dbReference>
<feature type="compositionally biased region" description="Basic and acidic residues" evidence="1">
    <location>
        <begin position="62"/>
        <end position="72"/>
    </location>
</feature>
<feature type="compositionally biased region" description="Basic and acidic residues" evidence="1">
    <location>
        <begin position="97"/>
        <end position="106"/>
    </location>
</feature>
<dbReference type="EMBL" id="KN652811">
    <property type="protein sequence ID" value="KHN28415.1"/>
    <property type="molecule type" value="Genomic_DNA"/>
</dbReference>
<feature type="compositionally biased region" description="Basic residues" evidence="1">
    <location>
        <begin position="73"/>
        <end position="83"/>
    </location>
</feature>